<evidence type="ECO:0000313" key="1">
    <source>
        <dbReference type="EMBL" id="EGH27018.1"/>
    </source>
</evidence>
<feature type="non-terminal residue" evidence="1">
    <location>
        <position position="34"/>
    </location>
</feature>
<accession>A0A656GMQ9</accession>
<comment type="caution">
    <text evidence="1">The sequence shown here is derived from an EMBL/GenBank/DDBJ whole genome shotgun (WGS) entry which is preliminary data.</text>
</comment>
<evidence type="ECO:0000313" key="2">
    <source>
        <dbReference type="Proteomes" id="UP000003465"/>
    </source>
</evidence>
<proteinExistence type="predicted"/>
<protein>
    <submittedName>
        <fullName evidence="1">Acyl-CoA dehydrogenase family protein</fullName>
    </submittedName>
</protein>
<feature type="non-terminal residue" evidence="1">
    <location>
        <position position="1"/>
    </location>
</feature>
<dbReference type="EMBL" id="AEAG01003208">
    <property type="protein sequence ID" value="EGH27018.1"/>
    <property type="molecule type" value="Genomic_DNA"/>
</dbReference>
<dbReference type="AlphaFoldDB" id="A0A656GMQ9"/>
<name>A0A656GMQ9_PSEA0</name>
<sequence length="34" mass="3890">RWKYQAVGTWHLNGTLPARHSWIVLLQSSGLINS</sequence>
<dbReference type="Proteomes" id="UP000003465">
    <property type="component" value="Unassembled WGS sequence"/>
</dbReference>
<organism evidence="1 2">
    <name type="scientific">Pseudomonas amygdali pv. mori str. 301020</name>
    <dbReference type="NCBI Taxonomy" id="629261"/>
    <lineage>
        <taxon>Bacteria</taxon>
        <taxon>Pseudomonadati</taxon>
        <taxon>Pseudomonadota</taxon>
        <taxon>Gammaproteobacteria</taxon>
        <taxon>Pseudomonadales</taxon>
        <taxon>Pseudomonadaceae</taxon>
        <taxon>Pseudomonas</taxon>
        <taxon>Pseudomonas amygdali</taxon>
    </lineage>
</organism>
<gene>
    <name evidence="1" type="ORF">PSYMO_38243</name>
</gene>
<reference evidence="1 2" key="1">
    <citation type="journal article" date="2011" name="PLoS Pathog.">
        <title>Dynamic evolution of pathogenicity revealed by sequencing and comparative genomics of 19 Pseudomonas syringae isolates.</title>
        <authorList>
            <person name="Baltrus D.A."/>
            <person name="Nishimura M.T."/>
            <person name="Romanchuk A."/>
            <person name="Chang J.H."/>
            <person name="Mukhtar M.S."/>
            <person name="Cherkis K."/>
            <person name="Roach J."/>
            <person name="Grant S.R."/>
            <person name="Jones C.D."/>
            <person name="Dangl J.L."/>
        </authorList>
    </citation>
    <scope>NUCLEOTIDE SEQUENCE [LARGE SCALE GENOMIC DNA]</scope>
    <source>
        <strain evidence="1 2">301020</strain>
    </source>
</reference>